<name>A0A366SFC8_9ENTE</name>
<dbReference type="AlphaFoldDB" id="A0A366SFC8"/>
<organism evidence="2 3">
    <name type="scientific">Enterococcus cecorum</name>
    <dbReference type="NCBI Taxonomy" id="44008"/>
    <lineage>
        <taxon>Bacteria</taxon>
        <taxon>Bacillati</taxon>
        <taxon>Bacillota</taxon>
        <taxon>Bacilli</taxon>
        <taxon>Lactobacillales</taxon>
        <taxon>Enterococcaceae</taxon>
        <taxon>Enterococcus</taxon>
    </lineage>
</organism>
<feature type="coiled-coil region" evidence="1">
    <location>
        <begin position="4"/>
        <end position="59"/>
    </location>
</feature>
<gene>
    <name evidence="2" type="ORF">EB18_01575</name>
</gene>
<accession>A0A366SFC8</accession>
<evidence type="ECO:0000313" key="3">
    <source>
        <dbReference type="Proteomes" id="UP000252800"/>
    </source>
</evidence>
<dbReference type="Proteomes" id="UP000252800">
    <property type="component" value="Unassembled WGS sequence"/>
</dbReference>
<evidence type="ECO:0000256" key="1">
    <source>
        <dbReference type="SAM" id="Coils"/>
    </source>
</evidence>
<evidence type="ECO:0000313" key="2">
    <source>
        <dbReference type="EMBL" id="RBR28958.1"/>
    </source>
</evidence>
<dbReference type="EMBL" id="LEOY01000012">
    <property type="protein sequence ID" value="RBR28958.1"/>
    <property type="molecule type" value="Genomic_DNA"/>
</dbReference>
<protein>
    <submittedName>
        <fullName evidence="2">Uncharacterized protein</fullName>
    </submittedName>
</protein>
<reference evidence="2 3" key="1">
    <citation type="submission" date="2015-06" db="EMBL/GenBank/DDBJ databases">
        <title>The Genome Sequence of Enterococcus cecorum 170AEA1.</title>
        <authorList>
            <consortium name="The Broad Institute Genomics Platform"/>
            <consortium name="The Broad Institute Genome Sequencing Center for Infectious Disease"/>
            <person name="Earl A.M."/>
            <person name="Van Tyne D."/>
            <person name="Lebreton F."/>
            <person name="Saavedra J.T."/>
            <person name="Gilmore M.S."/>
            <person name="Manson McGuire A."/>
            <person name="Clock S."/>
            <person name="Crupain M."/>
            <person name="Rangan U."/>
            <person name="Young S."/>
            <person name="Abouelleil A."/>
            <person name="Cao P."/>
            <person name="Chapman S.B."/>
            <person name="Griggs A."/>
            <person name="Priest M."/>
            <person name="Shea T."/>
            <person name="Wortman J."/>
            <person name="Nusbaum C."/>
            <person name="Birren B."/>
        </authorList>
    </citation>
    <scope>NUCLEOTIDE SEQUENCE [LARGE SCALE GENOMIC DNA]</scope>
    <source>
        <strain evidence="2 3">170AEA1</strain>
    </source>
</reference>
<dbReference type="RefSeq" id="WP_162781857.1">
    <property type="nucleotide sequence ID" value="NZ_JBECZI010000019.1"/>
</dbReference>
<sequence length="116" mass="13718">MDKIEELLEYNKKILQELADCRKEIAELKKKNMQLEEKVRQLTLEKAAISENYQALRKKVYGRSSEKSSYVDYANSPFQLSLFSEEEPKNVMVQVEEKTAKKNSFQEEKQDIKQHN</sequence>
<comment type="caution">
    <text evidence="2">The sequence shown here is derived from an EMBL/GenBank/DDBJ whole genome shotgun (WGS) entry which is preliminary data.</text>
</comment>
<proteinExistence type="predicted"/>
<keyword evidence="1" id="KW-0175">Coiled coil</keyword>